<dbReference type="OMA" id="KTHCISS"/>
<dbReference type="GO" id="GO:0042752">
    <property type="term" value="P:regulation of circadian rhythm"/>
    <property type="evidence" value="ECO:0007669"/>
    <property type="project" value="InterPro"/>
</dbReference>
<name>A0A7N2KRR6_QUELO</name>
<feature type="compositionally biased region" description="Polar residues" evidence="1">
    <location>
        <begin position="206"/>
        <end position="215"/>
    </location>
</feature>
<evidence type="ECO:0000256" key="1">
    <source>
        <dbReference type="SAM" id="MobiDB-lite"/>
    </source>
</evidence>
<dbReference type="PANTHER" id="PTHR33676">
    <property type="entry name" value="COLD REGULATED PROTEIN 27"/>
    <property type="match status" value="1"/>
</dbReference>
<dbReference type="AlphaFoldDB" id="A0A7N2KRR6"/>
<accession>A0A7N2KRR6</accession>
<evidence type="ECO:0000313" key="2">
    <source>
        <dbReference type="EnsemblPlants" id="QL02p004753:mrna"/>
    </source>
</evidence>
<keyword evidence="3" id="KW-1185">Reference proteome</keyword>
<feature type="region of interest" description="Disordered" evidence="1">
    <location>
        <begin position="188"/>
        <end position="238"/>
    </location>
</feature>
<dbReference type="InParanoid" id="A0A7N2KRR6"/>
<dbReference type="Proteomes" id="UP000594261">
    <property type="component" value="Chromosome 2"/>
</dbReference>
<dbReference type="GeneID" id="115974471"/>
<dbReference type="EnsemblPlants" id="QL02p004753:mrna">
    <property type="protein sequence ID" value="QL02p004753:mrna"/>
    <property type="gene ID" value="QL02p004753"/>
</dbReference>
<dbReference type="FunCoup" id="A0A7N2KRR6">
    <property type="interactions" value="142"/>
</dbReference>
<evidence type="ECO:0000313" key="3">
    <source>
        <dbReference type="Proteomes" id="UP000594261"/>
    </source>
</evidence>
<protein>
    <submittedName>
        <fullName evidence="2">Uncharacterized protein</fullName>
    </submittedName>
</protein>
<feature type="region of interest" description="Disordered" evidence="1">
    <location>
        <begin position="1"/>
        <end position="22"/>
    </location>
</feature>
<dbReference type="Gramene" id="QL02p004753:mrna">
    <property type="protein sequence ID" value="QL02p004753:mrna"/>
    <property type="gene ID" value="QL02p004753"/>
</dbReference>
<dbReference type="OrthoDB" id="1923282at2759"/>
<dbReference type="KEGG" id="qlo:115974471"/>
<proteinExistence type="predicted"/>
<sequence>MKDFKSRASGSSPPPSYALTAGASSSLGNLVTDRSSDWTDEKHSLYLKSMEASFVNELYDNRQKHLNTRNPSGQFKVLRGGCWQKVNFKRADFQLKKAADGSRSLLANPWIQHFRSSCATQVVASADVQKNGASTSQALGLAGNNSYSSCGRATCNSNQIHAYQFHSCHQDLVDDNTEVSDQNFVDDEVVEEEKESSKHNAKRIKSSTASTSSHDQVVPHNKSPATEDVAENCISGAR</sequence>
<gene>
    <name evidence="2" type="primary">LOC115974471</name>
</gene>
<reference evidence="3" key="1">
    <citation type="journal article" date="2016" name="G3 (Bethesda)">
        <title>First Draft Assembly and Annotation of the Genome of a California Endemic Oak Quercus lobata Nee (Fagaceae).</title>
        <authorList>
            <person name="Sork V.L."/>
            <person name="Fitz-Gibbon S.T."/>
            <person name="Puiu D."/>
            <person name="Crepeau M."/>
            <person name="Gugger P.F."/>
            <person name="Sherman R."/>
            <person name="Stevens K."/>
            <person name="Langley C.H."/>
            <person name="Pellegrini M."/>
            <person name="Salzberg S.L."/>
        </authorList>
    </citation>
    <scope>NUCLEOTIDE SEQUENCE [LARGE SCALE GENOMIC DNA]</scope>
    <source>
        <strain evidence="3">cv. SW786</strain>
    </source>
</reference>
<dbReference type="PANTHER" id="PTHR33676:SF3">
    <property type="entry name" value="COLD-REGULATED PROTEIN 27"/>
    <property type="match status" value="1"/>
</dbReference>
<reference evidence="2" key="2">
    <citation type="submission" date="2021-01" db="UniProtKB">
        <authorList>
            <consortium name="EnsemblPlants"/>
        </authorList>
    </citation>
    <scope>IDENTIFICATION</scope>
</reference>
<organism evidence="2 3">
    <name type="scientific">Quercus lobata</name>
    <name type="common">Valley oak</name>
    <dbReference type="NCBI Taxonomy" id="97700"/>
    <lineage>
        <taxon>Eukaryota</taxon>
        <taxon>Viridiplantae</taxon>
        <taxon>Streptophyta</taxon>
        <taxon>Embryophyta</taxon>
        <taxon>Tracheophyta</taxon>
        <taxon>Spermatophyta</taxon>
        <taxon>Magnoliopsida</taxon>
        <taxon>eudicotyledons</taxon>
        <taxon>Gunneridae</taxon>
        <taxon>Pentapetalae</taxon>
        <taxon>rosids</taxon>
        <taxon>fabids</taxon>
        <taxon>Fagales</taxon>
        <taxon>Fagaceae</taxon>
        <taxon>Quercus</taxon>
    </lineage>
</organism>
<dbReference type="InterPro" id="IPR044678">
    <property type="entry name" value="COR27/28"/>
</dbReference>
<dbReference type="GO" id="GO:0009409">
    <property type="term" value="P:response to cold"/>
    <property type="evidence" value="ECO:0007669"/>
    <property type="project" value="InterPro"/>
</dbReference>
<dbReference type="RefSeq" id="XP_030950714.1">
    <property type="nucleotide sequence ID" value="XM_031094854.1"/>
</dbReference>